<dbReference type="Proteomes" id="UP000198426">
    <property type="component" value="Unassembled WGS sequence"/>
</dbReference>
<organism evidence="2 3">
    <name type="scientific">Tropicimonas sediminicola</name>
    <dbReference type="NCBI Taxonomy" id="1031541"/>
    <lineage>
        <taxon>Bacteria</taxon>
        <taxon>Pseudomonadati</taxon>
        <taxon>Pseudomonadota</taxon>
        <taxon>Alphaproteobacteria</taxon>
        <taxon>Rhodobacterales</taxon>
        <taxon>Roseobacteraceae</taxon>
        <taxon>Tropicimonas</taxon>
    </lineage>
</organism>
<feature type="compositionally biased region" description="Polar residues" evidence="1">
    <location>
        <begin position="16"/>
        <end position="30"/>
    </location>
</feature>
<feature type="region of interest" description="Disordered" evidence="1">
    <location>
        <begin position="13"/>
        <end position="35"/>
    </location>
</feature>
<protein>
    <recommendedName>
        <fullName evidence="4">Phosphoadenosine phosphosulfate reductase</fullName>
    </recommendedName>
</protein>
<name>A0A239DC75_9RHOB</name>
<sequence length="319" mass="35852">MVIDSILVHDPRKTPVTMTQGTSNPQSLSPSARGDVHARLDRHGADHGYHRRLDAYHGALFTEDDDILVVTFETIESFRDGPAPHLPFGLGVAGREGWSHLCLYSDGETFFRSEAVYAFFDELVDEGFFDAFERVIFYGAGPCGYAAATYSVVAPGATAFLVRPLATLDPRLTPWDRRYPALRRTDFTDRYGYAPEMLEAAEEVVLLHDPHVAEDAMHATLFDRPDLMRLDCPWLGKTPEKDMLQMGVLLPLLRAAGKGTLEPSLYRELYQARFSHKPYLRRVERHIDTVNHPKLRARWARAAERQLAGQEQTAGAVNG</sequence>
<proteinExistence type="predicted"/>
<evidence type="ECO:0000313" key="3">
    <source>
        <dbReference type="Proteomes" id="UP000198426"/>
    </source>
</evidence>
<gene>
    <name evidence="2" type="ORF">SAMN05421757_101733</name>
</gene>
<keyword evidence="3" id="KW-1185">Reference proteome</keyword>
<dbReference type="AlphaFoldDB" id="A0A239DC75"/>
<accession>A0A239DC75</accession>
<evidence type="ECO:0000313" key="2">
    <source>
        <dbReference type="EMBL" id="SNS29474.1"/>
    </source>
</evidence>
<dbReference type="EMBL" id="FZOY01000001">
    <property type="protein sequence ID" value="SNS29474.1"/>
    <property type="molecule type" value="Genomic_DNA"/>
</dbReference>
<evidence type="ECO:0008006" key="4">
    <source>
        <dbReference type="Google" id="ProtNLM"/>
    </source>
</evidence>
<evidence type="ECO:0000256" key="1">
    <source>
        <dbReference type="SAM" id="MobiDB-lite"/>
    </source>
</evidence>
<reference evidence="2 3" key="1">
    <citation type="submission" date="2017-06" db="EMBL/GenBank/DDBJ databases">
        <authorList>
            <person name="Kim H.J."/>
            <person name="Triplett B.A."/>
        </authorList>
    </citation>
    <scope>NUCLEOTIDE SEQUENCE [LARGE SCALE GENOMIC DNA]</scope>
    <source>
        <strain evidence="2 3">DSM 29339</strain>
    </source>
</reference>